<protein>
    <submittedName>
        <fullName evidence="9">RagB/SusD family nutrient uptake outer membrane protein</fullName>
    </submittedName>
</protein>
<feature type="signal peptide" evidence="6">
    <location>
        <begin position="1"/>
        <end position="23"/>
    </location>
</feature>
<keyword evidence="4" id="KW-0472">Membrane</keyword>
<dbReference type="Pfam" id="PF14322">
    <property type="entry name" value="SusD-like_3"/>
    <property type="match status" value="1"/>
</dbReference>
<sequence>MTKKLLYISLLALLLGAASCRKYVEVTQPNQRTFKYTSDFQALLNDVNVMETSASLPMLSSDDINIGTNTSMQNLLTNGYDNIYTWAATYYTSDQSDAGWDQLYNLVYVCNQITANVMTSTEGTDQQKKQVYAEAQVQRAATYLTLVNLYARVYNEANAASDPGLPLLLSPDLFVNLTRSSVKAVYDQIIKDLTDAIPNLPDVGANRLHPGKGGAYAVLARTYLYMQRYTDAADNAAKSLTYQHTLLNLDDYVTGGKAFPRRLDNVEVMMSKKAMKPGFIDLPLSTDLVKLFDTRDLRYVLFTRNGTSFFPAFDGRGSYRDRMFGGDNNTVTVGVGVPEMMLIQAEGLARSGDKDGALALINTLRQNRFKAADYAPLTAATADAVLHLVLEERRRELFGTGLRWFDQRRLSVEPALAVTVTRTFKGNTYTLTSGDRYVYPIPPRNIDLNPELIQNAR</sequence>
<evidence type="ECO:0000259" key="8">
    <source>
        <dbReference type="Pfam" id="PF14322"/>
    </source>
</evidence>
<reference evidence="9 10" key="1">
    <citation type="submission" date="2018-04" db="EMBL/GenBank/DDBJ databases">
        <title>Chitinophaga fuyangensis sp. nov., isolated from soil in a chemical factory.</title>
        <authorList>
            <person name="Chen K."/>
        </authorList>
    </citation>
    <scope>NUCLEOTIDE SEQUENCE [LARGE SCALE GENOMIC DNA]</scope>
    <source>
        <strain evidence="9 10">LY-1</strain>
    </source>
</reference>
<dbReference type="AlphaFoldDB" id="A0A2T7BIL2"/>
<comment type="subcellular location">
    <subcellularLocation>
        <location evidence="1">Cell outer membrane</location>
    </subcellularLocation>
</comment>
<keyword evidence="3 6" id="KW-0732">Signal</keyword>
<dbReference type="InterPro" id="IPR033985">
    <property type="entry name" value="SusD-like_N"/>
</dbReference>
<evidence type="ECO:0000256" key="4">
    <source>
        <dbReference type="ARBA" id="ARBA00023136"/>
    </source>
</evidence>
<dbReference type="Pfam" id="PF07980">
    <property type="entry name" value="SusD_RagB"/>
    <property type="match status" value="1"/>
</dbReference>
<dbReference type="GO" id="GO:0009279">
    <property type="term" value="C:cell outer membrane"/>
    <property type="evidence" value="ECO:0007669"/>
    <property type="project" value="UniProtKB-SubCell"/>
</dbReference>
<evidence type="ECO:0000256" key="2">
    <source>
        <dbReference type="ARBA" id="ARBA00006275"/>
    </source>
</evidence>
<comment type="similarity">
    <text evidence="2">Belongs to the SusD family.</text>
</comment>
<dbReference type="PROSITE" id="PS51257">
    <property type="entry name" value="PROKAR_LIPOPROTEIN"/>
    <property type="match status" value="1"/>
</dbReference>
<feature type="domain" description="RagB/SusD" evidence="7">
    <location>
        <begin position="339"/>
        <end position="455"/>
    </location>
</feature>
<evidence type="ECO:0000256" key="5">
    <source>
        <dbReference type="ARBA" id="ARBA00023237"/>
    </source>
</evidence>
<evidence type="ECO:0000313" key="9">
    <source>
        <dbReference type="EMBL" id="PUZ26129.1"/>
    </source>
</evidence>
<dbReference type="InterPro" id="IPR011990">
    <property type="entry name" value="TPR-like_helical_dom_sf"/>
</dbReference>
<keyword evidence="5" id="KW-0998">Cell outer membrane</keyword>
<dbReference type="EMBL" id="QCYK01000002">
    <property type="protein sequence ID" value="PUZ26129.1"/>
    <property type="molecule type" value="Genomic_DNA"/>
</dbReference>
<dbReference type="RefSeq" id="WP_108687966.1">
    <property type="nucleotide sequence ID" value="NZ_QCYK01000002.1"/>
</dbReference>
<evidence type="ECO:0000256" key="6">
    <source>
        <dbReference type="SAM" id="SignalP"/>
    </source>
</evidence>
<dbReference type="Proteomes" id="UP000244450">
    <property type="component" value="Unassembled WGS sequence"/>
</dbReference>
<accession>A0A2T7BIL2</accession>
<evidence type="ECO:0000256" key="1">
    <source>
        <dbReference type="ARBA" id="ARBA00004442"/>
    </source>
</evidence>
<gene>
    <name evidence="9" type="ORF">DCC81_17985</name>
</gene>
<evidence type="ECO:0000313" key="10">
    <source>
        <dbReference type="Proteomes" id="UP000244450"/>
    </source>
</evidence>
<dbReference type="Gene3D" id="1.25.40.390">
    <property type="match status" value="1"/>
</dbReference>
<name>A0A2T7BIL2_9BACT</name>
<evidence type="ECO:0000256" key="3">
    <source>
        <dbReference type="ARBA" id="ARBA00022729"/>
    </source>
</evidence>
<keyword evidence="10" id="KW-1185">Reference proteome</keyword>
<proteinExistence type="inferred from homology"/>
<feature type="chain" id="PRO_5015743477" evidence="6">
    <location>
        <begin position="24"/>
        <end position="457"/>
    </location>
</feature>
<dbReference type="SUPFAM" id="SSF48452">
    <property type="entry name" value="TPR-like"/>
    <property type="match status" value="1"/>
</dbReference>
<organism evidence="9 10">
    <name type="scientific">Chitinophaga parva</name>
    <dbReference type="NCBI Taxonomy" id="2169414"/>
    <lineage>
        <taxon>Bacteria</taxon>
        <taxon>Pseudomonadati</taxon>
        <taxon>Bacteroidota</taxon>
        <taxon>Chitinophagia</taxon>
        <taxon>Chitinophagales</taxon>
        <taxon>Chitinophagaceae</taxon>
        <taxon>Chitinophaga</taxon>
    </lineage>
</organism>
<dbReference type="OrthoDB" id="697229at2"/>
<dbReference type="InterPro" id="IPR012944">
    <property type="entry name" value="SusD_RagB_dom"/>
</dbReference>
<comment type="caution">
    <text evidence="9">The sequence shown here is derived from an EMBL/GenBank/DDBJ whole genome shotgun (WGS) entry which is preliminary data.</text>
</comment>
<evidence type="ECO:0000259" key="7">
    <source>
        <dbReference type="Pfam" id="PF07980"/>
    </source>
</evidence>
<feature type="domain" description="SusD-like N-terminal" evidence="8">
    <location>
        <begin position="23"/>
        <end position="224"/>
    </location>
</feature>